<feature type="domain" description="Beta-lactamase-related" evidence="1">
    <location>
        <begin position="16"/>
        <end position="370"/>
    </location>
</feature>
<dbReference type="InterPro" id="IPR001466">
    <property type="entry name" value="Beta-lactam-related"/>
</dbReference>
<evidence type="ECO:0000313" key="2">
    <source>
        <dbReference type="EMBL" id="MFC5502453.1"/>
    </source>
</evidence>
<proteinExistence type="predicted"/>
<name>A0ABW0NRX7_9MICO</name>
<dbReference type="EC" id="3.-.-.-" evidence="2"/>
<sequence>MTEQRFVPERLARLHEVIEADVETGLYHGASIKITRNGELGFDEAVGFADKARTRPLTTDSVFSIFSGTKAFINVLVLRAIERGQFALTTKMVDIIPEFAGAPRDRSTVFNFLTHTTGMPGVWEPKAGPDYDTLASSVAAVCEYVLGVVEPGTRCDYSPMANHTLLAEALRRTDPAGRDILTILNEDLFDPLGMVDTAFGISDRVRPRHVVPDTRGIIPIKVTSSENDDDFGLFTATRNEATWVGASSTTSDLTRFLQMLRNGGSLGTARILSPRTVEMARKNWTGELPNELYRTVALRNGYAPPPAYLGLGFNVRGTAIVNHQLGTLTSPETFGNYGAGSVVFWVDPALDVTLVVLTAGLLDQARNIERFQRISDLVVAAAR</sequence>
<dbReference type="GO" id="GO:0016787">
    <property type="term" value="F:hydrolase activity"/>
    <property type="evidence" value="ECO:0007669"/>
    <property type="project" value="UniProtKB-KW"/>
</dbReference>
<accession>A0ABW0NRX7</accession>
<gene>
    <name evidence="2" type="ORF">ACFPJ4_09405</name>
</gene>
<dbReference type="Pfam" id="PF00144">
    <property type="entry name" value="Beta-lactamase"/>
    <property type="match status" value="1"/>
</dbReference>
<dbReference type="PANTHER" id="PTHR43283">
    <property type="entry name" value="BETA-LACTAMASE-RELATED"/>
    <property type="match status" value="1"/>
</dbReference>
<dbReference type="Gene3D" id="3.40.710.10">
    <property type="entry name" value="DD-peptidase/beta-lactamase superfamily"/>
    <property type="match status" value="1"/>
</dbReference>
<dbReference type="PANTHER" id="PTHR43283:SF3">
    <property type="entry name" value="BETA-LACTAMASE FAMILY PROTEIN (AFU_ORTHOLOGUE AFUA_5G07500)"/>
    <property type="match status" value="1"/>
</dbReference>
<dbReference type="EMBL" id="JBHSMG010000002">
    <property type="protein sequence ID" value="MFC5502453.1"/>
    <property type="molecule type" value="Genomic_DNA"/>
</dbReference>
<keyword evidence="3" id="KW-1185">Reference proteome</keyword>
<dbReference type="Proteomes" id="UP001596039">
    <property type="component" value="Unassembled WGS sequence"/>
</dbReference>
<dbReference type="InterPro" id="IPR012338">
    <property type="entry name" value="Beta-lactam/transpept-like"/>
</dbReference>
<keyword evidence="2" id="KW-0378">Hydrolase</keyword>
<protein>
    <submittedName>
        <fullName evidence="2">Serine hydrolase domain-containing protein</fullName>
        <ecNumber evidence="2">3.-.-.-</ecNumber>
    </submittedName>
</protein>
<dbReference type="InterPro" id="IPR050789">
    <property type="entry name" value="Diverse_Enzym_Activities"/>
</dbReference>
<organism evidence="2 3">
    <name type="scientific">Lysinimonas soli</name>
    <dbReference type="NCBI Taxonomy" id="1074233"/>
    <lineage>
        <taxon>Bacteria</taxon>
        <taxon>Bacillati</taxon>
        <taxon>Actinomycetota</taxon>
        <taxon>Actinomycetes</taxon>
        <taxon>Micrococcales</taxon>
        <taxon>Microbacteriaceae</taxon>
        <taxon>Lysinimonas</taxon>
    </lineage>
</organism>
<evidence type="ECO:0000313" key="3">
    <source>
        <dbReference type="Proteomes" id="UP001596039"/>
    </source>
</evidence>
<comment type="caution">
    <text evidence="2">The sequence shown here is derived from an EMBL/GenBank/DDBJ whole genome shotgun (WGS) entry which is preliminary data.</text>
</comment>
<dbReference type="RefSeq" id="WP_386740147.1">
    <property type="nucleotide sequence ID" value="NZ_JBHSMG010000002.1"/>
</dbReference>
<dbReference type="SUPFAM" id="SSF56601">
    <property type="entry name" value="beta-lactamase/transpeptidase-like"/>
    <property type="match status" value="1"/>
</dbReference>
<evidence type="ECO:0000259" key="1">
    <source>
        <dbReference type="Pfam" id="PF00144"/>
    </source>
</evidence>
<reference evidence="3" key="1">
    <citation type="journal article" date="2019" name="Int. J. Syst. Evol. Microbiol.">
        <title>The Global Catalogue of Microorganisms (GCM) 10K type strain sequencing project: providing services to taxonomists for standard genome sequencing and annotation.</title>
        <authorList>
            <consortium name="The Broad Institute Genomics Platform"/>
            <consortium name="The Broad Institute Genome Sequencing Center for Infectious Disease"/>
            <person name="Wu L."/>
            <person name="Ma J."/>
        </authorList>
    </citation>
    <scope>NUCLEOTIDE SEQUENCE [LARGE SCALE GENOMIC DNA]</scope>
    <source>
        <strain evidence="3">CGMCC 4.6997</strain>
    </source>
</reference>